<reference evidence="7 8" key="1">
    <citation type="journal article" date="2017" name="Nat. Ecol. Evol.">
        <title>Scallop genome provides insights into evolution of bilaterian karyotype and development.</title>
        <authorList>
            <person name="Wang S."/>
            <person name="Zhang J."/>
            <person name="Jiao W."/>
            <person name="Li J."/>
            <person name="Xun X."/>
            <person name="Sun Y."/>
            <person name="Guo X."/>
            <person name="Huan P."/>
            <person name="Dong B."/>
            <person name="Zhang L."/>
            <person name="Hu X."/>
            <person name="Sun X."/>
            <person name="Wang J."/>
            <person name="Zhao C."/>
            <person name="Wang Y."/>
            <person name="Wang D."/>
            <person name="Huang X."/>
            <person name="Wang R."/>
            <person name="Lv J."/>
            <person name="Li Y."/>
            <person name="Zhang Z."/>
            <person name="Liu B."/>
            <person name="Lu W."/>
            <person name="Hui Y."/>
            <person name="Liang J."/>
            <person name="Zhou Z."/>
            <person name="Hou R."/>
            <person name="Li X."/>
            <person name="Liu Y."/>
            <person name="Li H."/>
            <person name="Ning X."/>
            <person name="Lin Y."/>
            <person name="Zhao L."/>
            <person name="Xing Q."/>
            <person name="Dou J."/>
            <person name="Li Y."/>
            <person name="Mao J."/>
            <person name="Guo H."/>
            <person name="Dou H."/>
            <person name="Li T."/>
            <person name="Mu C."/>
            <person name="Jiang W."/>
            <person name="Fu Q."/>
            <person name="Fu X."/>
            <person name="Miao Y."/>
            <person name="Liu J."/>
            <person name="Yu Q."/>
            <person name="Li R."/>
            <person name="Liao H."/>
            <person name="Li X."/>
            <person name="Kong Y."/>
            <person name="Jiang Z."/>
            <person name="Chourrout D."/>
            <person name="Li R."/>
            <person name="Bao Z."/>
        </authorList>
    </citation>
    <scope>NUCLEOTIDE SEQUENCE [LARGE SCALE GENOMIC DNA]</scope>
    <source>
        <strain evidence="7 8">PY_sf001</strain>
    </source>
</reference>
<dbReference type="CDD" id="cd00109">
    <property type="entry name" value="Kunitz-type"/>
    <property type="match status" value="1"/>
</dbReference>
<dbReference type="Pfam" id="PF00014">
    <property type="entry name" value="Kunitz_BPTI"/>
    <property type="match status" value="1"/>
</dbReference>
<feature type="compositionally biased region" description="Basic and acidic residues" evidence="3">
    <location>
        <begin position="94"/>
        <end position="110"/>
    </location>
</feature>
<evidence type="ECO:0000256" key="1">
    <source>
        <dbReference type="ARBA" id="ARBA00023157"/>
    </source>
</evidence>
<evidence type="ECO:0000259" key="5">
    <source>
        <dbReference type="PROSITE" id="PS50279"/>
    </source>
</evidence>
<dbReference type="PROSITE" id="PS50279">
    <property type="entry name" value="BPTI_KUNITZ_2"/>
    <property type="match status" value="1"/>
</dbReference>
<keyword evidence="1" id="KW-1015">Disulfide bond</keyword>
<dbReference type="Proteomes" id="UP000242188">
    <property type="component" value="Unassembled WGS sequence"/>
</dbReference>
<dbReference type="SUPFAM" id="SSF57535">
    <property type="entry name" value="Complement control module/SCR domain"/>
    <property type="match status" value="1"/>
</dbReference>
<organism evidence="7 8">
    <name type="scientific">Mizuhopecten yessoensis</name>
    <name type="common">Japanese scallop</name>
    <name type="synonym">Patinopecten yessoensis</name>
    <dbReference type="NCBI Taxonomy" id="6573"/>
    <lineage>
        <taxon>Eukaryota</taxon>
        <taxon>Metazoa</taxon>
        <taxon>Spiralia</taxon>
        <taxon>Lophotrochozoa</taxon>
        <taxon>Mollusca</taxon>
        <taxon>Bivalvia</taxon>
        <taxon>Autobranchia</taxon>
        <taxon>Pteriomorphia</taxon>
        <taxon>Pectinida</taxon>
        <taxon>Pectinoidea</taxon>
        <taxon>Pectinidae</taxon>
        <taxon>Mizuhopecten</taxon>
    </lineage>
</organism>
<dbReference type="InterPro" id="IPR035976">
    <property type="entry name" value="Sushi/SCR/CCP_sf"/>
</dbReference>
<dbReference type="SUPFAM" id="SSF57362">
    <property type="entry name" value="BPTI-like"/>
    <property type="match status" value="1"/>
</dbReference>
<dbReference type="AlphaFoldDB" id="A0A210QCY5"/>
<comment type="caution">
    <text evidence="2">Lacks conserved residue(s) required for the propagation of feature annotation.</text>
</comment>
<dbReference type="PROSITE" id="PS00280">
    <property type="entry name" value="BPTI_KUNITZ_1"/>
    <property type="match status" value="1"/>
</dbReference>
<dbReference type="InterPro" id="IPR002223">
    <property type="entry name" value="Kunitz_BPTI"/>
</dbReference>
<proteinExistence type="predicted"/>
<evidence type="ECO:0000256" key="3">
    <source>
        <dbReference type="SAM" id="MobiDB-lite"/>
    </source>
</evidence>
<dbReference type="OrthoDB" id="4473401at2759"/>
<keyword evidence="8" id="KW-1185">Reference proteome</keyword>
<dbReference type="InterPro" id="IPR020901">
    <property type="entry name" value="Prtase_inh_Kunz-CS"/>
</dbReference>
<dbReference type="GO" id="GO:0005615">
    <property type="term" value="C:extracellular space"/>
    <property type="evidence" value="ECO:0007669"/>
    <property type="project" value="TreeGrafter"/>
</dbReference>
<accession>A0A210QCY5</accession>
<keyword evidence="4" id="KW-0732">Signal</keyword>
<evidence type="ECO:0000256" key="4">
    <source>
        <dbReference type="SAM" id="SignalP"/>
    </source>
</evidence>
<dbReference type="GO" id="GO:0004867">
    <property type="term" value="F:serine-type endopeptidase inhibitor activity"/>
    <property type="evidence" value="ECO:0007669"/>
    <property type="project" value="InterPro"/>
</dbReference>
<gene>
    <name evidence="7" type="ORF">KP79_PYT12789</name>
</gene>
<dbReference type="InterPro" id="IPR000436">
    <property type="entry name" value="Sushi_SCR_CCP_dom"/>
</dbReference>
<comment type="caution">
    <text evidence="7">The sequence shown here is derived from an EMBL/GenBank/DDBJ whole genome shotgun (WGS) entry which is preliminary data.</text>
</comment>
<dbReference type="PRINTS" id="PR00759">
    <property type="entry name" value="BASICPTASE"/>
</dbReference>
<evidence type="ECO:0000259" key="6">
    <source>
        <dbReference type="PROSITE" id="PS50923"/>
    </source>
</evidence>
<feature type="signal peptide" evidence="4">
    <location>
        <begin position="1"/>
        <end position="18"/>
    </location>
</feature>
<sequence>MLVRVVVIACLLQTAVSAAVQEEERYYCPTPVAPAHATYIGTDYEMGSYIIVKCDPGYYLTGMMKIYCMALPNPWKKMAGWDNVVGQNPACHPMTDKQQERDDTSNDSTKKILTRKSRSPEFLVDMGEPKTVKDDFVDLFEEEPQQETVLTINTKVMYANELKDRKNNKKGDFVITPLKYKSHKFHDKNGQAACSLEKLTGPCRSRKIRYFYNTSTEQCEQFIYGGCRGNGNNFMTMEDCENACRK</sequence>
<dbReference type="FunFam" id="4.10.410.10:FF:000004">
    <property type="entry name" value="Tissue factor pathway inhibitor"/>
    <property type="match status" value="1"/>
</dbReference>
<evidence type="ECO:0000256" key="2">
    <source>
        <dbReference type="PROSITE-ProRule" id="PRU00302"/>
    </source>
</evidence>
<dbReference type="InterPro" id="IPR036880">
    <property type="entry name" value="Kunitz_BPTI_sf"/>
</dbReference>
<feature type="chain" id="PRO_5012668096" evidence="4">
    <location>
        <begin position="19"/>
        <end position="246"/>
    </location>
</feature>
<feature type="region of interest" description="Disordered" evidence="3">
    <location>
        <begin position="89"/>
        <end position="110"/>
    </location>
</feature>
<dbReference type="PROSITE" id="PS50923">
    <property type="entry name" value="SUSHI"/>
    <property type="match status" value="1"/>
</dbReference>
<keyword evidence="2" id="KW-0768">Sushi</keyword>
<dbReference type="CDD" id="cd00033">
    <property type="entry name" value="CCP"/>
    <property type="match status" value="1"/>
</dbReference>
<feature type="domain" description="BPTI/Kunitz inhibitor" evidence="5">
    <location>
        <begin position="194"/>
        <end position="244"/>
    </location>
</feature>
<dbReference type="Gene3D" id="4.10.410.10">
    <property type="entry name" value="Pancreatic trypsin inhibitor Kunitz domain"/>
    <property type="match status" value="1"/>
</dbReference>
<dbReference type="Pfam" id="PF00084">
    <property type="entry name" value="Sushi"/>
    <property type="match status" value="1"/>
</dbReference>
<dbReference type="EMBL" id="NEDP02004118">
    <property type="protein sequence ID" value="OWF46617.1"/>
    <property type="molecule type" value="Genomic_DNA"/>
</dbReference>
<name>A0A210QCY5_MIZYE</name>
<dbReference type="SMART" id="SM00032">
    <property type="entry name" value="CCP"/>
    <property type="match status" value="1"/>
</dbReference>
<evidence type="ECO:0000313" key="8">
    <source>
        <dbReference type="Proteomes" id="UP000242188"/>
    </source>
</evidence>
<feature type="domain" description="Sushi" evidence="6">
    <location>
        <begin position="26"/>
        <end position="93"/>
    </location>
</feature>
<evidence type="ECO:0000313" key="7">
    <source>
        <dbReference type="EMBL" id="OWF46617.1"/>
    </source>
</evidence>
<dbReference type="PANTHER" id="PTHR10083">
    <property type="entry name" value="KUNITZ-TYPE PROTEASE INHIBITOR-RELATED"/>
    <property type="match status" value="1"/>
</dbReference>
<dbReference type="Gene3D" id="2.10.70.10">
    <property type="entry name" value="Complement Module, domain 1"/>
    <property type="match status" value="1"/>
</dbReference>
<protein>
    <submittedName>
        <fullName evidence="7">Kunitz-type proteinase inhibitor 5 II</fullName>
    </submittedName>
</protein>
<dbReference type="SMART" id="SM00131">
    <property type="entry name" value="KU"/>
    <property type="match status" value="1"/>
</dbReference>
<dbReference type="PANTHER" id="PTHR10083:SF374">
    <property type="entry name" value="BPTI_KUNITZ INHIBITOR DOMAIN-CONTAINING PROTEIN"/>
    <property type="match status" value="1"/>
</dbReference>
<dbReference type="InterPro" id="IPR050098">
    <property type="entry name" value="TFPI/VKTCI-like"/>
</dbReference>